<dbReference type="AlphaFoldDB" id="A0A819S1N3"/>
<feature type="non-terminal residue" evidence="2">
    <location>
        <position position="1"/>
    </location>
</feature>
<evidence type="ECO:0000256" key="1">
    <source>
        <dbReference type="SAM" id="MobiDB-lite"/>
    </source>
</evidence>
<comment type="caution">
    <text evidence="2">The sequence shown here is derived from an EMBL/GenBank/DDBJ whole genome shotgun (WGS) entry which is preliminary data.</text>
</comment>
<evidence type="ECO:0000313" key="2">
    <source>
        <dbReference type="EMBL" id="CAF4055889.1"/>
    </source>
</evidence>
<sequence length="38" mass="4363">LIKDERTRRRHSAQSHLQSIPRSAISPTVLIIIPTKNE</sequence>
<dbReference type="Proteomes" id="UP000663823">
    <property type="component" value="Unassembled WGS sequence"/>
</dbReference>
<protein>
    <submittedName>
        <fullName evidence="2">Uncharacterized protein</fullName>
    </submittedName>
</protein>
<proteinExistence type="predicted"/>
<reference evidence="2" key="1">
    <citation type="submission" date="2021-02" db="EMBL/GenBank/DDBJ databases">
        <authorList>
            <person name="Nowell W R."/>
        </authorList>
    </citation>
    <scope>NUCLEOTIDE SEQUENCE</scope>
</reference>
<dbReference type="EMBL" id="CAJOAX010009421">
    <property type="protein sequence ID" value="CAF4055889.1"/>
    <property type="molecule type" value="Genomic_DNA"/>
</dbReference>
<name>A0A819S1N3_9BILA</name>
<gene>
    <name evidence="2" type="ORF">OTI717_LOCUS31891</name>
</gene>
<accession>A0A819S1N3</accession>
<feature type="region of interest" description="Disordered" evidence="1">
    <location>
        <begin position="1"/>
        <end position="20"/>
    </location>
</feature>
<evidence type="ECO:0000313" key="3">
    <source>
        <dbReference type="Proteomes" id="UP000663823"/>
    </source>
</evidence>
<organism evidence="2 3">
    <name type="scientific">Rotaria sordida</name>
    <dbReference type="NCBI Taxonomy" id="392033"/>
    <lineage>
        <taxon>Eukaryota</taxon>
        <taxon>Metazoa</taxon>
        <taxon>Spiralia</taxon>
        <taxon>Gnathifera</taxon>
        <taxon>Rotifera</taxon>
        <taxon>Eurotatoria</taxon>
        <taxon>Bdelloidea</taxon>
        <taxon>Philodinida</taxon>
        <taxon>Philodinidae</taxon>
        <taxon>Rotaria</taxon>
    </lineage>
</organism>